<organism evidence="11 12">
    <name type="scientific">Dreissena polymorpha</name>
    <name type="common">Zebra mussel</name>
    <name type="synonym">Mytilus polymorpha</name>
    <dbReference type="NCBI Taxonomy" id="45954"/>
    <lineage>
        <taxon>Eukaryota</taxon>
        <taxon>Metazoa</taxon>
        <taxon>Spiralia</taxon>
        <taxon>Lophotrochozoa</taxon>
        <taxon>Mollusca</taxon>
        <taxon>Bivalvia</taxon>
        <taxon>Autobranchia</taxon>
        <taxon>Heteroconchia</taxon>
        <taxon>Euheterodonta</taxon>
        <taxon>Imparidentia</taxon>
        <taxon>Neoheterodontei</taxon>
        <taxon>Myida</taxon>
        <taxon>Dreissenoidea</taxon>
        <taxon>Dreissenidae</taxon>
        <taxon>Dreissena</taxon>
    </lineage>
</organism>
<evidence type="ECO:0000256" key="5">
    <source>
        <dbReference type="ARBA" id="ARBA00023136"/>
    </source>
</evidence>
<dbReference type="PANTHER" id="PTHR10306">
    <property type="entry name" value="SYNAPTOPHYSIN"/>
    <property type="match status" value="1"/>
</dbReference>
<evidence type="ECO:0000259" key="10">
    <source>
        <dbReference type="PROSITE" id="PS51225"/>
    </source>
</evidence>
<dbReference type="AlphaFoldDB" id="A0A9D4MP70"/>
<evidence type="ECO:0000256" key="3">
    <source>
        <dbReference type="ARBA" id="ARBA00022692"/>
    </source>
</evidence>
<feature type="domain" description="MARVEL" evidence="10">
    <location>
        <begin position="15"/>
        <end position="225"/>
    </location>
</feature>
<keyword evidence="4 9" id="KW-1133">Transmembrane helix</keyword>
<feature type="transmembrane region" description="Helical" evidence="9">
    <location>
        <begin position="201"/>
        <end position="221"/>
    </location>
</feature>
<feature type="transmembrane region" description="Helical" evidence="9">
    <location>
        <begin position="137"/>
        <end position="158"/>
    </location>
</feature>
<accession>A0A9D4MP70</accession>
<evidence type="ECO:0000256" key="8">
    <source>
        <dbReference type="SAM" id="MobiDB-lite"/>
    </source>
</evidence>
<evidence type="ECO:0000313" key="12">
    <source>
        <dbReference type="Proteomes" id="UP000828390"/>
    </source>
</evidence>
<dbReference type="InterPro" id="IPR001285">
    <property type="entry name" value="Synaptophysin/porin"/>
</dbReference>
<evidence type="ECO:0000256" key="1">
    <source>
        <dbReference type="ARBA" id="ARBA00004141"/>
    </source>
</evidence>
<keyword evidence="5 7" id="KW-0472">Membrane</keyword>
<proteinExistence type="inferred from homology"/>
<comment type="caution">
    <text evidence="11">The sequence shown here is derived from an EMBL/GenBank/DDBJ whole genome shotgun (WGS) entry which is preliminary data.</text>
</comment>
<feature type="transmembrane region" description="Helical" evidence="9">
    <location>
        <begin position="103"/>
        <end position="125"/>
    </location>
</feature>
<evidence type="ECO:0000256" key="7">
    <source>
        <dbReference type="PROSITE-ProRule" id="PRU00581"/>
    </source>
</evidence>
<keyword evidence="6" id="KW-0325">Glycoprotein</keyword>
<evidence type="ECO:0000256" key="6">
    <source>
        <dbReference type="ARBA" id="ARBA00023180"/>
    </source>
</evidence>
<dbReference type="PANTHER" id="PTHR10306:SF17">
    <property type="entry name" value="MARVEL DOMAIN-CONTAINING PROTEIN"/>
    <property type="match status" value="1"/>
</dbReference>
<comment type="similarity">
    <text evidence="2">Belongs to the synaptophysin/synaptobrevin family.</text>
</comment>
<name>A0A9D4MP70_DREPO</name>
<gene>
    <name evidence="11" type="ORF">DPMN_004830</name>
</gene>
<evidence type="ECO:0000256" key="9">
    <source>
        <dbReference type="SAM" id="Phobius"/>
    </source>
</evidence>
<dbReference type="InterPro" id="IPR008253">
    <property type="entry name" value="Marvel"/>
</dbReference>
<dbReference type="GO" id="GO:0030672">
    <property type="term" value="C:synaptic vesicle membrane"/>
    <property type="evidence" value="ECO:0007669"/>
    <property type="project" value="TreeGrafter"/>
</dbReference>
<protein>
    <recommendedName>
        <fullName evidence="10">MARVEL domain-containing protein</fullName>
    </recommendedName>
</protein>
<evidence type="ECO:0000256" key="4">
    <source>
        <dbReference type="ARBA" id="ARBA00022989"/>
    </source>
</evidence>
<comment type="subcellular location">
    <subcellularLocation>
        <location evidence="1">Membrane</location>
        <topology evidence="1">Multi-pass membrane protein</topology>
    </subcellularLocation>
</comment>
<reference evidence="11" key="1">
    <citation type="journal article" date="2019" name="bioRxiv">
        <title>The Genome of the Zebra Mussel, Dreissena polymorpha: A Resource for Invasive Species Research.</title>
        <authorList>
            <person name="McCartney M.A."/>
            <person name="Auch B."/>
            <person name="Kono T."/>
            <person name="Mallez S."/>
            <person name="Zhang Y."/>
            <person name="Obille A."/>
            <person name="Becker A."/>
            <person name="Abrahante J.E."/>
            <person name="Garbe J."/>
            <person name="Badalamenti J.P."/>
            <person name="Herman A."/>
            <person name="Mangelson H."/>
            <person name="Liachko I."/>
            <person name="Sullivan S."/>
            <person name="Sone E.D."/>
            <person name="Koren S."/>
            <person name="Silverstein K.A.T."/>
            <person name="Beckman K.B."/>
            <person name="Gohl D.M."/>
        </authorList>
    </citation>
    <scope>NUCLEOTIDE SEQUENCE</scope>
    <source>
        <strain evidence="11">Duluth1</strain>
        <tissue evidence="11">Whole animal</tissue>
    </source>
</reference>
<feature type="region of interest" description="Disordered" evidence="8">
    <location>
        <begin position="230"/>
        <end position="249"/>
    </location>
</feature>
<feature type="transmembrane region" description="Helical" evidence="9">
    <location>
        <begin position="26"/>
        <end position="47"/>
    </location>
</feature>
<dbReference type="PROSITE" id="PS51225">
    <property type="entry name" value="MARVEL"/>
    <property type="match status" value="1"/>
</dbReference>
<dbReference type="Proteomes" id="UP000828390">
    <property type="component" value="Unassembled WGS sequence"/>
</dbReference>
<reference evidence="11" key="2">
    <citation type="submission" date="2020-11" db="EMBL/GenBank/DDBJ databases">
        <authorList>
            <person name="McCartney M.A."/>
            <person name="Auch B."/>
            <person name="Kono T."/>
            <person name="Mallez S."/>
            <person name="Becker A."/>
            <person name="Gohl D.M."/>
            <person name="Silverstein K.A.T."/>
            <person name="Koren S."/>
            <person name="Bechman K.B."/>
            <person name="Herman A."/>
            <person name="Abrahante J.E."/>
            <person name="Garbe J."/>
        </authorList>
    </citation>
    <scope>NUCLEOTIDE SEQUENCE</scope>
    <source>
        <strain evidence="11">Duluth1</strain>
        <tissue evidence="11">Whole animal</tissue>
    </source>
</reference>
<dbReference type="PRINTS" id="PR00220">
    <property type="entry name" value="SYNAPTOPHYSN"/>
</dbReference>
<keyword evidence="12" id="KW-1185">Reference proteome</keyword>
<evidence type="ECO:0000313" key="11">
    <source>
        <dbReference type="EMBL" id="KAH3880908.1"/>
    </source>
</evidence>
<sequence>MVNVGEICGEAFFGVLKEPRGILKPIEWILSIFAFATMTGSTLKVAFTATCQMDNNKTEEHPFTVSSSYPYRLEDAKYGQYVCNESHPQDQGLLQGAASAAQFYVFVGVMVFLYCLAALILYIFFDQTYRKHNACTIGDLIVSGVITLLWLISSSAWASGVTDLKYYTDLAQCGYFSHLHECAAPNSCSQTLNANFASLNVSIIFGFLNMLVWAGNVWFAYKETPWHKVTQSKATPPGSSPGPTDQQRI</sequence>
<dbReference type="EMBL" id="JAIWYP010000001">
    <property type="protein sequence ID" value="KAH3880908.1"/>
    <property type="molecule type" value="Genomic_DNA"/>
</dbReference>
<dbReference type="OrthoDB" id="10006326at2759"/>
<dbReference type="Pfam" id="PF01284">
    <property type="entry name" value="MARVEL"/>
    <property type="match status" value="1"/>
</dbReference>
<keyword evidence="3 7" id="KW-0812">Transmembrane</keyword>
<evidence type="ECO:0000256" key="2">
    <source>
        <dbReference type="ARBA" id="ARBA00006476"/>
    </source>
</evidence>